<name>A0A179UU82_BLAGS</name>
<accession>A0A179UU82</accession>
<dbReference type="AlphaFoldDB" id="A0A179UU82"/>
<reference evidence="1" key="1">
    <citation type="submission" date="2009-02" db="EMBL/GenBank/DDBJ databases">
        <title>The Genome Sequence of Blastomyces dermatitidis strain SLH14081.</title>
        <authorList>
            <consortium name="The Broad Institute Genome Sequencing Platform"/>
            <consortium name="Broad Institute Microbial Sequencing Center."/>
            <person name="Champion M."/>
            <person name="Cuomo C."/>
            <person name="Ma L.-J."/>
            <person name="Henn M.R."/>
            <person name="Klein B."/>
            <person name="Goldman B."/>
            <person name="Young S."/>
            <person name="Kodira C.D."/>
            <person name="Zeng Q."/>
            <person name="Koehrsen M."/>
            <person name="Alvarado L."/>
            <person name="Berlin A.M."/>
            <person name="Heiman D.I."/>
            <person name="Hepburn T.A."/>
            <person name="Saif S."/>
            <person name="Shea T.D."/>
            <person name="Shenoy N."/>
            <person name="Sykes S."/>
            <person name="Galagan J."/>
            <person name="Nusbaum C."/>
            <person name="Birren B."/>
        </authorList>
    </citation>
    <scope>NUCLEOTIDE SEQUENCE</scope>
    <source>
        <strain evidence="1">SLH14081</strain>
    </source>
</reference>
<gene>
    <name evidence="1" type="ORF">BDBG_17541</name>
</gene>
<organism evidence="1 2">
    <name type="scientific">Blastomyces gilchristii (strain SLH14081)</name>
    <name type="common">Blastomyces dermatitidis</name>
    <dbReference type="NCBI Taxonomy" id="559298"/>
    <lineage>
        <taxon>Eukaryota</taxon>
        <taxon>Fungi</taxon>
        <taxon>Dikarya</taxon>
        <taxon>Ascomycota</taxon>
        <taxon>Pezizomycotina</taxon>
        <taxon>Eurotiomycetes</taxon>
        <taxon>Eurotiomycetidae</taxon>
        <taxon>Onygenales</taxon>
        <taxon>Ajellomycetaceae</taxon>
        <taxon>Blastomyces</taxon>
    </lineage>
</organism>
<dbReference type="RefSeq" id="XP_031579945.1">
    <property type="nucleotide sequence ID" value="XM_031725237.1"/>
</dbReference>
<dbReference type="EMBL" id="GG657464">
    <property type="protein sequence ID" value="OAT11594.1"/>
    <property type="molecule type" value="Genomic_DNA"/>
</dbReference>
<dbReference type="RefSeq" id="XP_031579946.1">
    <property type="nucleotide sequence ID" value="XM_031725238.1"/>
</dbReference>
<dbReference type="VEuPathDB" id="FungiDB:BDBG_17541"/>
<sequence>MTVINLTGAILGRRLLGGGAVAPHPAPQEIPIFGLTKGELNPAGGSRIGRRQKFSTLSCRANEIVELRRPPLRKAIECSVTMAWADGSRETTASPNLVQLPVIPTHQKCGSDTSQLEIMDLSKFLRLAGFCGGLA</sequence>
<evidence type="ECO:0000313" key="1">
    <source>
        <dbReference type="EMBL" id="OAT11594.1"/>
    </source>
</evidence>
<protein>
    <submittedName>
        <fullName evidence="1">Uncharacterized protein</fullName>
    </submittedName>
</protein>
<reference evidence="2" key="2">
    <citation type="journal article" date="2015" name="PLoS Genet.">
        <title>The dynamic genome and transcriptome of the human fungal pathogen Blastomyces and close relative Emmonsia.</title>
        <authorList>
            <person name="Munoz J.F."/>
            <person name="Gauthier G.M."/>
            <person name="Desjardins C.A."/>
            <person name="Gallo J.E."/>
            <person name="Holder J."/>
            <person name="Sullivan T.D."/>
            <person name="Marty A.J."/>
            <person name="Carmen J.C."/>
            <person name="Chen Z."/>
            <person name="Ding L."/>
            <person name="Gujja S."/>
            <person name="Magrini V."/>
            <person name="Misas E."/>
            <person name="Mitreva M."/>
            <person name="Priest M."/>
            <person name="Saif S."/>
            <person name="Whiston E.A."/>
            <person name="Young S."/>
            <person name="Zeng Q."/>
            <person name="Goldman W.E."/>
            <person name="Mardis E.R."/>
            <person name="Taylor J.W."/>
            <person name="McEwen J.G."/>
            <person name="Clay O.K."/>
            <person name="Klein B.S."/>
            <person name="Cuomo C.A."/>
        </authorList>
    </citation>
    <scope>NUCLEOTIDE SEQUENCE [LARGE SCALE GENOMIC DNA]</scope>
    <source>
        <strain evidence="2">SLH14081</strain>
    </source>
</reference>
<dbReference type="GeneID" id="42529208"/>
<evidence type="ECO:0000313" key="2">
    <source>
        <dbReference type="Proteomes" id="UP000002038"/>
    </source>
</evidence>
<dbReference type="EMBL" id="GG657464">
    <property type="protein sequence ID" value="OAT11595.1"/>
    <property type="molecule type" value="Genomic_DNA"/>
</dbReference>
<dbReference type="Proteomes" id="UP000002038">
    <property type="component" value="Unassembled WGS sequence"/>
</dbReference>
<dbReference type="RefSeq" id="XP_031579944.1">
    <property type="nucleotide sequence ID" value="XM_031725236.1"/>
</dbReference>
<dbReference type="EMBL" id="GG657464">
    <property type="protein sequence ID" value="OAT11593.1"/>
    <property type="molecule type" value="Genomic_DNA"/>
</dbReference>
<dbReference type="KEGG" id="bgh:BDBG_17541"/>
<proteinExistence type="predicted"/>
<keyword evidence="2" id="KW-1185">Reference proteome</keyword>